<dbReference type="EnsemblMetazoa" id="XM_022803517">
    <property type="protein sequence ID" value="XP_022659252"/>
    <property type="gene ID" value="LOC111249527"/>
</dbReference>
<dbReference type="GeneID" id="111249527"/>
<keyword evidence="2" id="KW-0732">Signal</keyword>
<accession>A0A7M7K883</accession>
<dbReference type="AlphaFoldDB" id="A0A7M7K883"/>
<dbReference type="RefSeq" id="XP_022659252.1">
    <property type="nucleotide sequence ID" value="XM_022803517.1"/>
</dbReference>
<feature type="compositionally biased region" description="Low complexity" evidence="1">
    <location>
        <begin position="171"/>
        <end position="193"/>
    </location>
</feature>
<name>A0A7M7K883_VARDE</name>
<dbReference type="Proteomes" id="UP000594260">
    <property type="component" value="Unplaced"/>
</dbReference>
<evidence type="ECO:0000313" key="3">
    <source>
        <dbReference type="EnsemblMetazoa" id="XP_022659252"/>
    </source>
</evidence>
<dbReference type="OrthoDB" id="6509507at2759"/>
<dbReference type="KEGG" id="vde:111249527"/>
<evidence type="ECO:0000313" key="4">
    <source>
        <dbReference type="Proteomes" id="UP000594260"/>
    </source>
</evidence>
<proteinExistence type="predicted"/>
<reference evidence="3" key="1">
    <citation type="submission" date="2021-01" db="UniProtKB">
        <authorList>
            <consortium name="EnsemblMetazoa"/>
        </authorList>
    </citation>
    <scope>IDENTIFICATION</scope>
</reference>
<feature type="signal peptide" evidence="2">
    <location>
        <begin position="1"/>
        <end position="16"/>
    </location>
</feature>
<organism evidence="3 4">
    <name type="scientific">Varroa destructor</name>
    <name type="common">Honeybee mite</name>
    <dbReference type="NCBI Taxonomy" id="109461"/>
    <lineage>
        <taxon>Eukaryota</taxon>
        <taxon>Metazoa</taxon>
        <taxon>Ecdysozoa</taxon>
        <taxon>Arthropoda</taxon>
        <taxon>Chelicerata</taxon>
        <taxon>Arachnida</taxon>
        <taxon>Acari</taxon>
        <taxon>Parasitiformes</taxon>
        <taxon>Mesostigmata</taxon>
        <taxon>Gamasina</taxon>
        <taxon>Dermanyssoidea</taxon>
        <taxon>Varroidae</taxon>
        <taxon>Varroa</taxon>
    </lineage>
</organism>
<sequence>MKHFVVLSMVTWLAAATPTGLLGEPGAIYGRLQRNSYVPYPKPDYNRLYLALKNARLQDQEPEPAEYDYEPSRPIGAIFEPQDEVLGMQYEDGQNTDIGQQLANQQWLDIGTLYDAPIDEERLEQQKESMRQFMNSYVQKKSDLRKKAAKRQPSVPAAIAAQAHAGSLGASTTMSVSTSTSTTSTTVAPARNAAENEEKVAKASKLHGQKEYAMLRPAAAGETRRPLPDLWTPEDIEVQQLRRAARRLLRKTGSSLKDSELTDELNMLRPRH</sequence>
<protein>
    <submittedName>
        <fullName evidence="3">Uncharacterized protein</fullName>
    </submittedName>
</protein>
<dbReference type="InParanoid" id="A0A7M7K883"/>
<evidence type="ECO:0000256" key="1">
    <source>
        <dbReference type="SAM" id="MobiDB-lite"/>
    </source>
</evidence>
<feature type="region of interest" description="Disordered" evidence="1">
    <location>
        <begin position="165"/>
        <end position="196"/>
    </location>
</feature>
<keyword evidence="4" id="KW-1185">Reference proteome</keyword>
<feature type="chain" id="PRO_5029530709" evidence="2">
    <location>
        <begin position="17"/>
        <end position="272"/>
    </location>
</feature>
<evidence type="ECO:0000256" key="2">
    <source>
        <dbReference type="SAM" id="SignalP"/>
    </source>
</evidence>